<evidence type="ECO:0000256" key="1">
    <source>
        <dbReference type="SAM" id="MobiDB-lite"/>
    </source>
</evidence>
<protein>
    <submittedName>
        <fullName evidence="2">Uncharacterized protein</fullName>
    </submittedName>
</protein>
<gene>
    <name evidence="2" type="ORF">PLEPLA_LOCUS2434</name>
</gene>
<feature type="compositionally biased region" description="Polar residues" evidence="1">
    <location>
        <begin position="76"/>
        <end position="88"/>
    </location>
</feature>
<dbReference type="AlphaFoldDB" id="A0A9N7TKI0"/>
<sequence>MAVLDETRLLTTVINRSDISSNETPPECSSVAQTPGCMKCKRTRHQQTRISAGNNAADQAAKEAGGYTPLRWSWHPQPSFSSRNSLKTRSSKFRKKLDRMNGPHGDKRGP</sequence>
<keyword evidence="3" id="KW-1185">Reference proteome</keyword>
<evidence type="ECO:0000313" key="3">
    <source>
        <dbReference type="Proteomes" id="UP001153269"/>
    </source>
</evidence>
<dbReference type="EMBL" id="CADEAL010000121">
    <property type="protein sequence ID" value="CAB1414725.1"/>
    <property type="molecule type" value="Genomic_DNA"/>
</dbReference>
<evidence type="ECO:0000313" key="2">
    <source>
        <dbReference type="EMBL" id="CAB1414725.1"/>
    </source>
</evidence>
<reference evidence="2" key="1">
    <citation type="submission" date="2020-03" db="EMBL/GenBank/DDBJ databases">
        <authorList>
            <person name="Weist P."/>
        </authorList>
    </citation>
    <scope>NUCLEOTIDE SEQUENCE</scope>
</reference>
<feature type="compositionally biased region" description="Polar residues" evidence="1">
    <location>
        <begin position="48"/>
        <end position="57"/>
    </location>
</feature>
<name>A0A9N7TKI0_PLEPL</name>
<feature type="region of interest" description="Disordered" evidence="1">
    <location>
        <begin position="48"/>
        <end position="110"/>
    </location>
</feature>
<feature type="compositionally biased region" description="Basic and acidic residues" evidence="1">
    <location>
        <begin position="98"/>
        <end position="110"/>
    </location>
</feature>
<proteinExistence type="predicted"/>
<dbReference type="Proteomes" id="UP001153269">
    <property type="component" value="Unassembled WGS sequence"/>
</dbReference>
<organism evidence="2 3">
    <name type="scientific">Pleuronectes platessa</name>
    <name type="common">European plaice</name>
    <dbReference type="NCBI Taxonomy" id="8262"/>
    <lineage>
        <taxon>Eukaryota</taxon>
        <taxon>Metazoa</taxon>
        <taxon>Chordata</taxon>
        <taxon>Craniata</taxon>
        <taxon>Vertebrata</taxon>
        <taxon>Euteleostomi</taxon>
        <taxon>Actinopterygii</taxon>
        <taxon>Neopterygii</taxon>
        <taxon>Teleostei</taxon>
        <taxon>Neoteleostei</taxon>
        <taxon>Acanthomorphata</taxon>
        <taxon>Carangaria</taxon>
        <taxon>Pleuronectiformes</taxon>
        <taxon>Pleuronectoidei</taxon>
        <taxon>Pleuronectidae</taxon>
        <taxon>Pleuronectes</taxon>
    </lineage>
</organism>
<comment type="caution">
    <text evidence="2">The sequence shown here is derived from an EMBL/GenBank/DDBJ whole genome shotgun (WGS) entry which is preliminary data.</text>
</comment>
<accession>A0A9N7TKI0</accession>